<proteinExistence type="predicted"/>
<name>A0A176S5A2_9GAMM</name>
<evidence type="ECO:0000313" key="2">
    <source>
        <dbReference type="Proteomes" id="UP000076962"/>
    </source>
</evidence>
<evidence type="ECO:0000313" key="1">
    <source>
        <dbReference type="EMBL" id="OAD23088.1"/>
    </source>
</evidence>
<gene>
    <name evidence="1" type="ORF">THIOM_001084</name>
</gene>
<dbReference type="Proteomes" id="UP000076962">
    <property type="component" value="Unassembled WGS sequence"/>
</dbReference>
<dbReference type="AlphaFoldDB" id="A0A176S5A2"/>
<protein>
    <submittedName>
        <fullName evidence="1">Uncharacterized protein</fullName>
    </submittedName>
</protein>
<reference evidence="1 2" key="1">
    <citation type="submission" date="2016-05" db="EMBL/GenBank/DDBJ databases">
        <title>Single-cell genome of chain-forming Candidatus Thiomargarita nelsonii and comparison to other large sulfur-oxidizing bacteria.</title>
        <authorList>
            <person name="Winkel M."/>
            <person name="Salman V."/>
            <person name="Woyke T."/>
            <person name="Schulz-Vogt H."/>
            <person name="Richter M."/>
            <person name="Flood B."/>
            <person name="Bailey J."/>
            <person name="Amann R."/>
            <person name="Mussmann M."/>
        </authorList>
    </citation>
    <scope>NUCLEOTIDE SEQUENCE [LARGE SCALE GENOMIC DNA]</scope>
    <source>
        <strain evidence="1 2">THI036</strain>
    </source>
</reference>
<dbReference type="EMBL" id="LUTY01000562">
    <property type="protein sequence ID" value="OAD23088.1"/>
    <property type="molecule type" value="Genomic_DNA"/>
</dbReference>
<organism evidence="1 2">
    <name type="scientific">Candidatus Thiomargarita nelsonii</name>
    <dbReference type="NCBI Taxonomy" id="1003181"/>
    <lineage>
        <taxon>Bacteria</taxon>
        <taxon>Pseudomonadati</taxon>
        <taxon>Pseudomonadota</taxon>
        <taxon>Gammaproteobacteria</taxon>
        <taxon>Thiotrichales</taxon>
        <taxon>Thiotrichaceae</taxon>
        <taxon>Thiomargarita</taxon>
    </lineage>
</organism>
<keyword evidence="2" id="KW-1185">Reference proteome</keyword>
<sequence length="53" mass="5991">MPIRINLQCLRVPATISYPTSMARFLTASKSSRTPSLINNKIVQSASLNWERK</sequence>
<comment type="caution">
    <text evidence="1">The sequence shown here is derived from an EMBL/GenBank/DDBJ whole genome shotgun (WGS) entry which is preliminary data.</text>
</comment>
<accession>A0A176S5A2</accession>